<sequence>MPKSPHSALALSLTLLTLGCSESAPPEQSPPEQNSTVPEKSATPPATVASPVSGTLRQHPFQPDQAILRDGTLEIRQGTDFFPDLAVEIVTFEPDSLAGRTLTADITPAPHLRLGYKAPDANLPDTEMVLSGYQLQLSFGEAQPLGLPYTLSLSVPEHGTKLSGQGLATFLDIALKDGNIDRHWDSFDTLDYLAQQHLAQSAPAMALGERFGVTLQSFGDDHPKRGVIGFEVTDDKGEASTLKVLLRKDADGWQVSQQLDADQLPQAHQALPASDLSDRTRDGLLAEQAAARHLETELNREGQMPQVRASRVSCRLTKDRGRASCHTTLGIRSGDDTQCEIRSHLLSKTGGEWQVRKSIANDQQVNYQSGELEPYRPFTPSCE</sequence>
<evidence type="ECO:0000256" key="1">
    <source>
        <dbReference type="SAM" id="MobiDB-lite"/>
    </source>
</evidence>
<gene>
    <name evidence="2" type="ORF">RYS15_08340</name>
</gene>
<reference evidence="2 3" key="1">
    <citation type="submission" date="2023-10" db="EMBL/GenBank/DDBJ databases">
        <title>Characteristics and mechanism of a salt-tolerant marine origin heterotrophic nitrifying- aerobic denitrifying bacteria Marinobacter xestospongiae HN1.</title>
        <authorList>
            <person name="Qi R."/>
        </authorList>
    </citation>
    <scope>NUCLEOTIDE SEQUENCE [LARGE SCALE GENOMIC DNA]</scope>
    <source>
        <strain evidence="2 3">HN1</strain>
    </source>
</reference>
<organism evidence="2 3">
    <name type="scientific">Marinobacter xestospongiae</name>
    <dbReference type="NCBI Taxonomy" id="994319"/>
    <lineage>
        <taxon>Bacteria</taxon>
        <taxon>Pseudomonadati</taxon>
        <taxon>Pseudomonadota</taxon>
        <taxon>Gammaproteobacteria</taxon>
        <taxon>Pseudomonadales</taxon>
        <taxon>Marinobacteraceae</taxon>
        <taxon>Marinobacter</taxon>
    </lineage>
</organism>
<accession>A0ABU3VWW3</accession>
<dbReference type="RefSeq" id="WP_316973405.1">
    <property type="nucleotide sequence ID" value="NZ_JAWIIJ010000004.1"/>
</dbReference>
<keyword evidence="3" id="KW-1185">Reference proteome</keyword>
<comment type="caution">
    <text evidence="2">The sequence shown here is derived from an EMBL/GenBank/DDBJ whole genome shotgun (WGS) entry which is preliminary data.</text>
</comment>
<evidence type="ECO:0008006" key="4">
    <source>
        <dbReference type="Google" id="ProtNLM"/>
    </source>
</evidence>
<evidence type="ECO:0000313" key="2">
    <source>
        <dbReference type="EMBL" id="MDV2078691.1"/>
    </source>
</evidence>
<dbReference type="Proteomes" id="UP001269819">
    <property type="component" value="Unassembled WGS sequence"/>
</dbReference>
<proteinExistence type="predicted"/>
<evidence type="ECO:0000313" key="3">
    <source>
        <dbReference type="Proteomes" id="UP001269819"/>
    </source>
</evidence>
<name>A0ABU3VWW3_9GAMM</name>
<dbReference type="PROSITE" id="PS51257">
    <property type="entry name" value="PROKAR_LIPOPROTEIN"/>
    <property type="match status" value="1"/>
</dbReference>
<dbReference type="EMBL" id="JAWIIJ010000004">
    <property type="protein sequence ID" value="MDV2078691.1"/>
    <property type="molecule type" value="Genomic_DNA"/>
</dbReference>
<feature type="compositionally biased region" description="Low complexity" evidence="1">
    <location>
        <begin position="19"/>
        <end position="35"/>
    </location>
</feature>
<feature type="region of interest" description="Disordered" evidence="1">
    <location>
        <begin position="19"/>
        <end position="60"/>
    </location>
</feature>
<protein>
    <recommendedName>
        <fullName evidence="4">Lipoprotein</fullName>
    </recommendedName>
</protein>